<dbReference type="RefSeq" id="WP_255900509.1">
    <property type="nucleotide sequence ID" value="NZ_JAFMZO010000002.1"/>
</dbReference>
<gene>
    <name evidence="1" type="ORF">ACFSJU_14700</name>
</gene>
<evidence type="ECO:0000313" key="2">
    <source>
        <dbReference type="Proteomes" id="UP001597387"/>
    </source>
</evidence>
<protein>
    <submittedName>
        <fullName evidence="1">Uncharacterized protein</fullName>
    </submittedName>
</protein>
<proteinExistence type="predicted"/>
<dbReference type="Proteomes" id="UP001597387">
    <property type="component" value="Unassembled WGS sequence"/>
</dbReference>
<accession>A0ABW4ZPF0</accession>
<name>A0ABW4ZPF0_9SPHI</name>
<keyword evidence="2" id="KW-1185">Reference proteome</keyword>
<dbReference type="EMBL" id="JBHUHZ010000002">
    <property type="protein sequence ID" value="MFD2163656.1"/>
    <property type="molecule type" value="Genomic_DNA"/>
</dbReference>
<evidence type="ECO:0000313" key="1">
    <source>
        <dbReference type="EMBL" id="MFD2163656.1"/>
    </source>
</evidence>
<reference evidence="2" key="1">
    <citation type="journal article" date="2019" name="Int. J. Syst. Evol. Microbiol.">
        <title>The Global Catalogue of Microorganisms (GCM) 10K type strain sequencing project: providing services to taxonomists for standard genome sequencing and annotation.</title>
        <authorList>
            <consortium name="The Broad Institute Genomics Platform"/>
            <consortium name="The Broad Institute Genome Sequencing Center for Infectious Disease"/>
            <person name="Wu L."/>
            <person name="Ma J."/>
        </authorList>
    </citation>
    <scope>NUCLEOTIDE SEQUENCE [LARGE SCALE GENOMIC DNA]</scope>
    <source>
        <strain evidence="2">KCTC 42217</strain>
    </source>
</reference>
<comment type="caution">
    <text evidence="1">The sequence shown here is derived from an EMBL/GenBank/DDBJ whole genome shotgun (WGS) entry which is preliminary data.</text>
</comment>
<sequence length="150" mass="16755">MAKSLHDKINIRGEVDQWSRYTIERFQKSIRQKKIGKSGALERSFGRKMQSSGGELHEVSISFLMRGRFRDMGVGRGLKAYERNSNKASQLGAKVGANVSYVHRAPKRWLNKTKMSQVYKLNEILGKSTGKSVGTLVSDGMSSTSITTNI</sequence>
<organism evidence="1 2">
    <name type="scientific">Paradesertivirga mongoliensis</name>
    <dbReference type="NCBI Taxonomy" id="2100740"/>
    <lineage>
        <taxon>Bacteria</taxon>
        <taxon>Pseudomonadati</taxon>
        <taxon>Bacteroidota</taxon>
        <taxon>Sphingobacteriia</taxon>
        <taxon>Sphingobacteriales</taxon>
        <taxon>Sphingobacteriaceae</taxon>
        <taxon>Paradesertivirga</taxon>
    </lineage>
</organism>